<dbReference type="Pfam" id="PF04892">
    <property type="entry name" value="VanZ"/>
    <property type="match status" value="1"/>
</dbReference>
<dbReference type="PANTHER" id="PTHR36834">
    <property type="entry name" value="MEMBRANE PROTEIN-RELATED"/>
    <property type="match status" value="1"/>
</dbReference>
<organism evidence="3 4">
    <name type="scientific">Austwickia chelonae NBRC 105200</name>
    <dbReference type="NCBI Taxonomy" id="1184607"/>
    <lineage>
        <taxon>Bacteria</taxon>
        <taxon>Bacillati</taxon>
        <taxon>Actinomycetota</taxon>
        <taxon>Actinomycetes</taxon>
        <taxon>Micrococcales</taxon>
        <taxon>Dermatophilaceae</taxon>
        <taxon>Austwickia</taxon>
    </lineage>
</organism>
<gene>
    <name evidence="3" type="ORF">AUCHE_05_02830</name>
</gene>
<protein>
    <recommendedName>
        <fullName evidence="2">VanZ-like domain-containing protein</fullName>
    </recommendedName>
</protein>
<feature type="transmembrane region" description="Helical" evidence="1">
    <location>
        <begin position="29"/>
        <end position="48"/>
    </location>
</feature>
<name>K6VKV0_9MICO</name>
<dbReference type="EMBL" id="BAGZ01000005">
    <property type="protein sequence ID" value="GAB77374.1"/>
    <property type="molecule type" value="Genomic_DNA"/>
</dbReference>
<accession>K6VKV0</accession>
<keyword evidence="1" id="KW-1133">Transmembrane helix</keyword>
<evidence type="ECO:0000313" key="4">
    <source>
        <dbReference type="Proteomes" id="UP000008495"/>
    </source>
</evidence>
<feature type="transmembrane region" description="Helical" evidence="1">
    <location>
        <begin position="157"/>
        <end position="178"/>
    </location>
</feature>
<dbReference type="eggNOG" id="COG4767">
    <property type="taxonomic scope" value="Bacteria"/>
</dbReference>
<keyword evidence="1" id="KW-0812">Transmembrane</keyword>
<dbReference type="InterPro" id="IPR053150">
    <property type="entry name" value="Teicoplanin_resist-assoc"/>
</dbReference>
<dbReference type="Proteomes" id="UP000008495">
    <property type="component" value="Unassembled WGS sequence"/>
</dbReference>
<dbReference type="STRING" id="100225.SAMN05421595_1202"/>
<dbReference type="InterPro" id="IPR006976">
    <property type="entry name" value="VanZ-like"/>
</dbReference>
<dbReference type="PANTHER" id="PTHR36834:SF1">
    <property type="entry name" value="INTEGRAL MEMBRANE PROTEIN"/>
    <property type="match status" value="1"/>
</dbReference>
<feature type="transmembrane region" description="Helical" evidence="1">
    <location>
        <begin position="207"/>
        <end position="229"/>
    </location>
</feature>
<proteinExistence type="predicted"/>
<evidence type="ECO:0000256" key="1">
    <source>
        <dbReference type="SAM" id="Phobius"/>
    </source>
</evidence>
<dbReference type="AlphaFoldDB" id="K6VKV0"/>
<feature type="transmembrane region" description="Helical" evidence="1">
    <location>
        <begin position="93"/>
        <end position="110"/>
    </location>
</feature>
<evidence type="ECO:0000259" key="2">
    <source>
        <dbReference type="Pfam" id="PF04892"/>
    </source>
</evidence>
<comment type="caution">
    <text evidence="3">The sequence shown here is derived from an EMBL/GenBank/DDBJ whole genome shotgun (WGS) entry which is preliminary data.</text>
</comment>
<keyword evidence="4" id="KW-1185">Reference proteome</keyword>
<keyword evidence="1" id="KW-0472">Membrane</keyword>
<evidence type="ECO:0000313" key="3">
    <source>
        <dbReference type="EMBL" id="GAB77374.1"/>
    </source>
</evidence>
<sequence length="369" mass="40081">MGGITFVLAFLPIVIWQHRRYGDWERRRLVGAAMASVYAASLVTYTLLPLPDRADVWCSAHSKALQMTPFQFVDDIAQKTAGLSWRQSVKQPVFLQVIFNVIFFLPWGVLARRWAGQSFRTAVLTGFGASLMIETTQASGLWGIYPCAYRLGDVDDLFLNTLGAAVGAVLAPAFLWWMPSSDALSASRGIPRPVTTRRRYTGMVIDMTLAVTVVSAALLAGGFLCHIFMSCSGRHYEVVGRIGAVIAWAAVWGIPACQGSGASLGQRMVWLEPRWPDPKTGLTGRGTVPRRLLRSLVVPGFWMLGVMVPMMSGLTLLVLLLALVAVPLSRTRGLSGLLSGAFYVDSREIPAFLQGGTSRGTAVSRVTGD</sequence>
<feature type="domain" description="VanZ-like" evidence="2">
    <location>
        <begin position="37"/>
        <end position="173"/>
    </location>
</feature>
<feature type="transmembrane region" description="Helical" evidence="1">
    <location>
        <begin position="301"/>
        <end position="326"/>
    </location>
</feature>
<reference evidence="3 4" key="1">
    <citation type="submission" date="2012-08" db="EMBL/GenBank/DDBJ databases">
        <title>Whole genome shotgun sequence of Austwickia chelonae NBRC 105200.</title>
        <authorList>
            <person name="Yoshida I."/>
            <person name="Hosoyama A."/>
            <person name="Tsuchikane K."/>
            <person name="Katsumata H."/>
            <person name="Ando Y."/>
            <person name="Ohji S."/>
            <person name="Hamada M."/>
            <person name="Tamura T."/>
            <person name="Yamazoe A."/>
            <person name="Yamazaki S."/>
            <person name="Fujita N."/>
        </authorList>
    </citation>
    <scope>NUCLEOTIDE SEQUENCE [LARGE SCALE GENOMIC DNA]</scope>
    <source>
        <strain evidence="3 4">NBRC 105200</strain>
    </source>
</reference>